<dbReference type="RefSeq" id="WP_059758306.1">
    <property type="nucleotide sequence ID" value="NZ_LDUG01000048.1"/>
</dbReference>
<gene>
    <name evidence="2" type="ORF">ABW22_14580</name>
</gene>
<reference evidence="2 3" key="1">
    <citation type="journal article" date="2015" name="Appl. Environ. Microbiol.">
        <title>Aerobic and Anaerobic Thiosulfate Oxidation by a Cold-Adapted, Subglacial Chemoautotroph.</title>
        <authorList>
            <person name="Harrold Z.R."/>
            <person name="Skidmore M.L."/>
            <person name="Hamilton T.L."/>
            <person name="Desch L."/>
            <person name="Amada K."/>
            <person name="van Gelder W."/>
            <person name="Glover K."/>
            <person name="Roden E.E."/>
            <person name="Boyd E.S."/>
        </authorList>
    </citation>
    <scope>NUCLEOTIDE SEQUENCE [LARGE SCALE GENOMIC DNA]</scope>
    <source>
        <strain evidence="2 3">RG</strain>
    </source>
</reference>
<comment type="caution">
    <text evidence="2">The sequence shown here is derived from an EMBL/GenBank/DDBJ whole genome shotgun (WGS) entry which is preliminary data.</text>
</comment>
<sequence>MNRVPRTESGFVLPTAIFLLVILAALAAYMVSLSRTSQLSSALDIQGSRAYQAARAGMEWAAWQVVNFPVPPLNPVPTPCPPPFPGAVALTGTLTSFNVAVTCTQTVVLDGATTVAIYQITSTATSGLAGEVDFVSRQIQASFSK</sequence>
<name>A0A106BJ00_THIDE</name>
<keyword evidence="1" id="KW-0812">Transmembrane</keyword>
<keyword evidence="1" id="KW-1133">Transmembrane helix</keyword>
<organism evidence="2 3">
    <name type="scientific">Thiobacillus denitrificans</name>
    <dbReference type="NCBI Taxonomy" id="36861"/>
    <lineage>
        <taxon>Bacteria</taxon>
        <taxon>Pseudomonadati</taxon>
        <taxon>Pseudomonadota</taxon>
        <taxon>Betaproteobacteria</taxon>
        <taxon>Nitrosomonadales</taxon>
        <taxon>Thiobacillaceae</taxon>
        <taxon>Thiobacillus</taxon>
    </lineage>
</organism>
<proteinExistence type="predicted"/>
<dbReference type="EMBL" id="LDUG01000048">
    <property type="protein sequence ID" value="KVW93351.1"/>
    <property type="molecule type" value="Genomic_DNA"/>
</dbReference>
<dbReference type="OrthoDB" id="8536494at2"/>
<dbReference type="PATRIC" id="fig|36861.3.peg.2739"/>
<accession>A0A106BJ00</accession>
<keyword evidence="1" id="KW-0472">Membrane</keyword>
<feature type="transmembrane region" description="Helical" evidence="1">
    <location>
        <begin position="12"/>
        <end position="31"/>
    </location>
</feature>
<evidence type="ECO:0000313" key="3">
    <source>
        <dbReference type="Proteomes" id="UP000064243"/>
    </source>
</evidence>
<keyword evidence="3" id="KW-1185">Reference proteome</keyword>
<dbReference type="AlphaFoldDB" id="A0A106BJ00"/>
<evidence type="ECO:0008006" key="4">
    <source>
        <dbReference type="Google" id="ProtNLM"/>
    </source>
</evidence>
<evidence type="ECO:0000256" key="1">
    <source>
        <dbReference type="SAM" id="Phobius"/>
    </source>
</evidence>
<dbReference type="Proteomes" id="UP000064243">
    <property type="component" value="Unassembled WGS sequence"/>
</dbReference>
<protein>
    <recommendedName>
        <fullName evidence="4">MSHA biogenesis protein MshP</fullName>
    </recommendedName>
</protein>
<evidence type="ECO:0000313" key="2">
    <source>
        <dbReference type="EMBL" id="KVW93351.1"/>
    </source>
</evidence>